<gene>
    <name evidence="1" type="ORF">MPOCJGCO_0894</name>
</gene>
<reference evidence="1" key="1">
    <citation type="journal article" date="2021" name="Front. Microbiol.">
        <title>Comprehensive Comparative Genomics and Phenotyping of Methylobacterium Species.</title>
        <authorList>
            <person name="Alessa O."/>
            <person name="Ogura Y."/>
            <person name="Fujitani Y."/>
            <person name="Takami H."/>
            <person name="Hayashi T."/>
            <person name="Sahin N."/>
            <person name="Tani A."/>
        </authorList>
    </citation>
    <scope>NUCLEOTIDE SEQUENCE</scope>
    <source>
        <strain evidence="1">DSM 23632</strain>
    </source>
</reference>
<evidence type="ECO:0000313" key="2">
    <source>
        <dbReference type="Proteomes" id="UP001055057"/>
    </source>
</evidence>
<organism evidence="1 2">
    <name type="scientific">Methylobacterium trifolii</name>
    <dbReference type="NCBI Taxonomy" id="1003092"/>
    <lineage>
        <taxon>Bacteria</taxon>
        <taxon>Pseudomonadati</taxon>
        <taxon>Pseudomonadota</taxon>
        <taxon>Alphaproteobacteria</taxon>
        <taxon>Hyphomicrobiales</taxon>
        <taxon>Methylobacteriaceae</taxon>
        <taxon>Methylobacterium</taxon>
    </lineage>
</organism>
<keyword evidence="2" id="KW-1185">Reference proteome</keyword>
<sequence length="57" mass="5885">MTGTVILTAFVTLVAAGAFPLASVAQARRSGLRVDSLREEARQPIQQTSADVGGVTV</sequence>
<protein>
    <submittedName>
        <fullName evidence="1">Uncharacterized protein</fullName>
    </submittedName>
</protein>
<proteinExistence type="predicted"/>
<evidence type="ECO:0000313" key="1">
    <source>
        <dbReference type="EMBL" id="GJE58810.1"/>
    </source>
</evidence>
<name>A0ABQ4TUA4_9HYPH</name>
<comment type="caution">
    <text evidence="1">The sequence shown here is derived from an EMBL/GenBank/DDBJ whole genome shotgun (WGS) entry which is preliminary data.</text>
</comment>
<dbReference type="Proteomes" id="UP001055057">
    <property type="component" value="Unassembled WGS sequence"/>
</dbReference>
<dbReference type="EMBL" id="BPRB01000052">
    <property type="protein sequence ID" value="GJE58810.1"/>
    <property type="molecule type" value="Genomic_DNA"/>
</dbReference>
<reference evidence="1" key="2">
    <citation type="submission" date="2021-08" db="EMBL/GenBank/DDBJ databases">
        <authorList>
            <person name="Tani A."/>
            <person name="Ola A."/>
            <person name="Ogura Y."/>
            <person name="Katsura K."/>
            <person name="Hayashi T."/>
        </authorList>
    </citation>
    <scope>NUCLEOTIDE SEQUENCE</scope>
    <source>
        <strain evidence="1">DSM 23632</strain>
    </source>
</reference>
<accession>A0ABQ4TUA4</accession>